<evidence type="ECO:0000313" key="3">
    <source>
        <dbReference type="Proteomes" id="UP000504636"/>
    </source>
</evidence>
<dbReference type="SUPFAM" id="SSF69118">
    <property type="entry name" value="AhpD-like"/>
    <property type="match status" value="1"/>
</dbReference>
<dbReference type="PANTHER" id="PTHR33930">
    <property type="entry name" value="ALKYL HYDROPEROXIDE REDUCTASE AHPD"/>
    <property type="match status" value="1"/>
</dbReference>
<keyword evidence="3" id="KW-1185">Reference proteome</keyword>
<evidence type="ECO:0000313" key="4">
    <source>
        <dbReference type="RefSeq" id="XP_033569296.1"/>
    </source>
</evidence>
<dbReference type="EMBL" id="MU003724">
    <property type="protein sequence ID" value="KAF2802332.1"/>
    <property type="molecule type" value="Genomic_DNA"/>
</dbReference>
<reference evidence="4" key="2">
    <citation type="submission" date="2020-04" db="EMBL/GenBank/DDBJ databases">
        <authorList>
            <consortium name="NCBI Genome Project"/>
        </authorList>
    </citation>
    <scope>NUCLEOTIDE SEQUENCE</scope>
    <source>
        <strain evidence="4">CBS 304.34</strain>
    </source>
</reference>
<evidence type="ECO:0000313" key="2">
    <source>
        <dbReference type="EMBL" id="KAF2802332.1"/>
    </source>
</evidence>
<protein>
    <submittedName>
        <fullName evidence="2 4">Carboxymuconolactone decarboxylase</fullName>
    </submittedName>
</protein>
<dbReference type="InterPro" id="IPR029032">
    <property type="entry name" value="AhpD-like"/>
</dbReference>
<proteinExistence type="predicted"/>
<dbReference type="RefSeq" id="XP_033569296.1">
    <property type="nucleotide sequence ID" value="XM_033716246.1"/>
</dbReference>
<reference evidence="2 4" key="1">
    <citation type="journal article" date="2020" name="Stud. Mycol.">
        <title>101 Dothideomycetes genomes: a test case for predicting lifestyles and emergence of pathogens.</title>
        <authorList>
            <person name="Haridas S."/>
            <person name="Albert R."/>
            <person name="Binder M."/>
            <person name="Bloem J."/>
            <person name="Labutti K."/>
            <person name="Salamov A."/>
            <person name="Andreopoulos B."/>
            <person name="Baker S."/>
            <person name="Barry K."/>
            <person name="Bills G."/>
            <person name="Bluhm B."/>
            <person name="Cannon C."/>
            <person name="Castanera R."/>
            <person name="Culley D."/>
            <person name="Daum C."/>
            <person name="Ezra D."/>
            <person name="Gonzalez J."/>
            <person name="Henrissat B."/>
            <person name="Kuo A."/>
            <person name="Liang C."/>
            <person name="Lipzen A."/>
            <person name="Lutzoni F."/>
            <person name="Magnuson J."/>
            <person name="Mondo S."/>
            <person name="Nolan M."/>
            <person name="Ohm R."/>
            <person name="Pangilinan J."/>
            <person name="Park H.-J."/>
            <person name="Ramirez L."/>
            <person name="Alfaro M."/>
            <person name="Sun H."/>
            <person name="Tritt A."/>
            <person name="Yoshinaga Y."/>
            <person name="Zwiers L.-H."/>
            <person name="Turgeon B."/>
            <person name="Goodwin S."/>
            <person name="Spatafora J."/>
            <person name="Crous P."/>
            <person name="Grigoriev I."/>
        </authorList>
    </citation>
    <scope>NUCLEOTIDE SEQUENCE</scope>
    <source>
        <strain evidence="2 4">CBS 304.34</strain>
    </source>
</reference>
<organism evidence="2">
    <name type="scientific">Mytilinidion resinicola</name>
    <dbReference type="NCBI Taxonomy" id="574789"/>
    <lineage>
        <taxon>Eukaryota</taxon>
        <taxon>Fungi</taxon>
        <taxon>Dikarya</taxon>
        <taxon>Ascomycota</taxon>
        <taxon>Pezizomycotina</taxon>
        <taxon>Dothideomycetes</taxon>
        <taxon>Pleosporomycetidae</taxon>
        <taxon>Mytilinidiales</taxon>
        <taxon>Mytilinidiaceae</taxon>
        <taxon>Mytilinidion</taxon>
    </lineage>
</organism>
<gene>
    <name evidence="2 4" type="ORF">BDZ99DRAFT_401702</name>
</gene>
<sequence>MSLSKQQAEIKQRFIDQRGIWDENWEAILKLNPAYLSVYINLRDASQKKQRLSPKVQEFIYIAVAASTTTIHETAVKAHISAAIKCGATADEIFEVIGLTYLVGIHTVTLGAPILIDLMEELGIEGSKSEQLNAERERIRQDFIRQRGFWPETFNPLLELDPHYFEAYTDFSGLPSKTNVLEPKVREIVTCAFDAATTHLYGRGTKIHMRNALKLGATPDEIMEMLEITSLMGIDGVTSAAPILAAAASAATNGNAS</sequence>
<accession>A0A6A6Y0N8</accession>
<dbReference type="PANTHER" id="PTHR33930:SF2">
    <property type="entry name" value="BLR3452 PROTEIN"/>
    <property type="match status" value="1"/>
</dbReference>
<dbReference type="GeneID" id="54457139"/>
<dbReference type="Gene3D" id="1.20.1290.10">
    <property type="entry name" value="AhpD-like"/>
    <property type="match status" value="1"/>
</dbReference>
<dbReference type="InterPro" id="IPR003779">
    <property type="entry name" value="CMD-like"/>
</dbReference>
<feature type="domain" description="Carboxymuconolactone decarboxylase-like" evidence="1">
    <location>
        <begin position="162"/>
        <end position="240"/>
    </location>
</feature>
<dbReference type="OrthoDB" id="10250730at2759"/>
<dbReference type="GO" id="GO:0051920">
    <property type="term" value="F:peroxiredoxin activity"/>
    <property type="evidence" value="ECO:0007669"/>
    <property type="project" value="InterPro"/>
</dbReference>
<dbReference type="AlphaFoldDB" id="A0A6A6Y0N8"/>
<evidence type="ECO:0000259" key="1">
    <source>
        <dbReference type="Pfam" id="PF02627"/>
    </source>
</evidence>
<reference evidence="4" key="3">
    <citation type="submission" date="2025-04" db="UniProtKB">
        <authorList>
            <consortium name="RefSeq"/>
        </authorList>
    </citation>
    <scope>IDENTIFICATION</scope>
    <source>
        <strain evidence="4">CBS 304.34</strain>
    </source>
</reference>
<feature type="domain" description="Carboxymuconolactone decarboxylase-like" evidence="1">
    <location>
        <begin position="33"/>
        <end position="98"/>
    </location>
</feature>
<name>A0A6A6Y0N8_9PEZI</name>
<dbReference type="Pfam" id="PF02627">
    <property type="entry name" value="CMD"/>
    <property type="match status" value="2"/>
</dbReference>
<dbReference type="Proteomes" id="UP000504636">
    <property type="component" value="Unplaced"/>
</dbReference>